<dbReference type="Gene3D" id="1.10.1170.10">
    <property type="entry name" value="Inhibitor Of Apoptosis Protein (2mihbC-IAP-1), Chain A"/>
    <property type="match status" value="2"/>
</dbReference>
<name>A0A166RC84_9AGAM</name>
<feature type="compositionally biased region" description="Polar residues" evidence="3">
    <location>
        <begin position="272"/>
        <end position="282"/>
    </location>
</feature>
<feature type="compositionally biased region" description="Basic residues" evidence="3">
    <location>
        <begin position="411"/>
        <end position="423"/>
    </location>
</feature>
<sequence length="679" mass="74412">METYKGRLESFSQVKRVKNPSLSSSASIRWTHPASFAATPKTLAEAGFYFDPSWTERDNVQCFNCGKELAGWANDDDPFELHWTKCRSSCVWASVRCGLRYDVDEDGLYVFNDKKRLPTSKTMEKARLGTFTHWPHDATKGHGASSKKMAQAGFVFTPQVADEDDDDDTAACFYCGCTLSGWEPDDDPTKEHEKRAFKTDTPCAFFAKSASSSTKPPSSSLPEPKSKPKPKPKPKPKQSVRPSRSTKIPDSDVADESEDELELPPIRKGRSASASKTKSTPEPTAEPSKRRVTRGGSRAGSVAEEDSSGTKARTTKAKGKGKKKEDVIEELEEDDVVVESTKPKKSKPKKDPVMDPHLAEDTTEEIKPTKANANAKARTDAKVTAPDSDPATDVPTISSKPISRAAEPKQKLVRSKSQSKSKARPLIVESSESEAHVPEAKLIATKPKAAPNKVPPKEASPHPPANYAQSKPEITTVTEEDHPTFGKLQQAQAGDSHTEKFQERLSVATVEQGNEESTTHKQVMKVVEISTDDEEGPDVPAEPALALEHSESTPVPADVDKETKHDAMDETADGEPLHGVQSPSTPPPPPLSPVRSPQPPDAGTSRFTSPQPQAFLPPLAILPISHIVAFTEPEQNMTVEEWIRHEIALQYSQLKGDGERRIEAFRLRADAMRKRIETL</sequence>
<dbReference type="OrthoDB" id="2196114at2759"/>
<dbReference type="GO" id="GO:0046872">
    <property type="term" value="F:metal ion binding"/>
    <property type="evidence" value="ECO:0007669"/>
    <property type="project" value="UniProtKB-KW"/>
</dbReference>
<evidence type="ECO:0000256" key="1">
    <source>
        <dbReference type="ARBA" id="ARBA00022723"/>
    </source>
</evidence>
<reference evidence="4 5" key="1">
    <citation type="journal article" date="2016" name="Mol. Biol. Evol.">
        <title>Comparative Genomics of Early-Diverging Mushroom-Forming Fungi Provides Insights into the Origins of Lignocellulose Decay Capabilities.</title>
        <authorList>
            <person name="Nagy L.G."/>
            <person name="Riley R."/>
            <person name="Tritt A."/>
            <person name="Adam C."/>
            <person name="Daum C."/>
            <person name="Floudas D."/>
            <person name="Sun H."/>
            <person name="Yadav J.S."/>
            <person name="Pangilinan J."/>
            <person name="Larsson K.H."/>
            <person name="Matsuura K."/>
            <person name="Barry K."/>
            <person name="Labutti K."/>
            <person name="Kuo R."/>
            <person name="Ohm R.A."/>
            <person name="Bhattacharya S.S."/>
            <person name="Shirouzu T."/>
            <person name="Yoshinaga Y."/>
            <person name="Martin F.M."/>
            <person name="Grigoriev I.V."/>
            <person name="Hibbett D.S."/>
        </authorList>
    </citation>
    <scope>NUCLEOTIDE SEQUENCE [LARGE SCALE GENOMIC DNA]</scope>
    <source>
        <strain evidence="4 5">CBS 109695</strain>
    </source>
</reference>
<organism evidence="4 5">
    <name type="scientific">Athelia psychrophila</name>
    <dbReference type="NCBI Taxonomy" id="1759441"/>
    <lineage>
        <taxon>Eukaryota</taxon>
        <taxon>Fungi</taxon>
        <taxon>Dikarya</taxon>
        <taxon>Basidiomycota</taxon>
        <taxon>Agaricomycotina</taxon>
        <taxon>Agaricomycetes</taxon>
        <taxon>Agaricomycetidae</taxon>
        <taxon>Atheliales</taxon>
        <taxon>Atheliaceae</taxon>
        <taxon>Athelia</taxon>
    </lineage>
</organism>
<accession>A0A166RC84</accession>
<dbReference type="PROSITE" id="PS50143">
    <property type="entry name" value="BIR_REPEAT_2"/>
    <property type="match status" value="2"/>
</dbReference>
<evidence type="ECO:0000313" key="4">
    <source>
        <dbReference type="EMBL" id="KZP28131.1"/>
    </source>
</evidence>
<keyword evidence="1" id="KW-0479">Metal-binding</keyword>
<evidence type="ECO:0000256" key="2">
    <source>
        <dbReference type="ARBA" id="ARBA00022833"/>
    </source>
</evidence>
<feature type="compositionally biased region" description="Polar residues" evidence="3">
    <location>
        <begin position="467"/>
        <end position="477"/>
    </location>
</feature>
<dbReference type="CDD" id="cd00022">
    <property type="entry name" value="BIR"/>
    <property type="match status" value="1"/>
</dbReference>
<evidence type="ECO:0000313" key="5">
    <source>
        <dbReference type="Proteomes" id="UP000076532"/>
    </source>
</evidence>
<evidence type="ECO:0008006" key="6">
    <source>
        <dbReference type="Google" id="ProtNLM"/>
    </source>
</evidence>
<protein>
    <recommendedName>
        <fullName evidence="6">BIR-domain-containing protein</fullName>
    </recommendedName>
</protein>
<dbReference type="EMBL" id="KV417505">
    <property type="protein sequence ID" value="KZP28131.1"/>
    <property type="molecule type" value="Genomic_DNA"/>
</dbReference>
<dbReference type="SMART" id="SM00238">
    <property type="entry name" value="BIR"/>
    <property type="match status" value="2"/>
</dbReference>
<keyword evidence="5" id="KW-1185">Reference proteome</keyword>
<dbReference type="PANTHER" id="PTHR46771:SF5">
    <property type="entry name" value="DETERIN"/>
    <property type="match status" value="1"/>
</dbReference>
<keyword evidence="2" id="KW-0862">Zinc</keyword>
<dbReference type="STRING" id="436010.A0A166RC84"/>
<dbReference type="SUPFAM" id="SSF57924">
    <property type="entry name" value="Inhibitor of apoptosis (IAP) repeat"/>
    <property type="match status" value="2"/>
</dbReference>
<evidence type="ECO:0000256" key="3">
    <source>
        <dbReference type="SAM" id="MobiDB-lite"/>
    </source>
</evidence>
<feature type="compositionally biased region" description="Acidic residues" evidence="3">
    <location>
        <begin position="252"/>
        <end position="262"/>
    </location>
</feature>
<gene>
    <name evidence="4" type="ORF">FIBSPDRAFT_1039808</name>
</gene>
<dbReference type="Proteomes" id="UP000076532">
    <property type="component" value="Unassembled WGS sequence"/>
</dbReference>
<dbReference type="InterPro" id="IPR051190">
    <property type="entry name" value="Baculoviral_IAP"/>
</dbReference>
<feature type="compositionally biased region" description="Pro residues" evidence="3">
    <location>
        <begin position="584"/>
        <end position="600"/>
    </location>
</feature>
<feature type="compositionally biased region" description="Acidic residues" evidence="3">
    <location>
        <begin position="327"/>
        <end position="337"/>
    </location>
</feature>
<dbReference type="InterPro" id="IPR001370">
    <property type="entry name" value="BIR_rpt"/>
</dbReference>
<feature type="compositionally biased region" description="Basic and acidic residues" evidence="3">
    <location>
        <begin position="558"/>
        <end position="568"/>
    </location>
</feature>
<dbReference type="PANTHER" id="PTHR46771">
    <property type="entry name" value="DETERIN"/>
    <property type="match status" value="1"/>
</dbReference>
<dbReference type="AlphaFoldDB" id="A0A166RC84"/>
<proteinExistence type="predicted"/>
<dbReference type="Pfam" id="PF00653">
    <property type="entry name" value="BIR"/>
    <property type="match status" value="2"/>
</dbReference>
<feature type="region of interest" description="Disordered" evidence="3">
    <location>
        <begin position="207"/>
        <end position="614"/>
    </location>
</feature>
<feature type="compositionally biased region" description="Low complexity" evidence="3">
    <location>
        <begin position="208"/>
        <end position="223"/>
    </location>
</feature>
<feature type="compositionally biased region" description="Basic residues" evidence="3">
    <location>
        <begin position="227"/>
        <end position="238"/>
    </location>
</feature>
<feature type="compositionally biased region" description="Basic residues" evidence="3">
    <location>
        <begin position="313"/>
        <end position="322"/>
    </location>
</feature>
<feature type="compositionally biased region" description="Basic and acidic residues" evidence="3">
    <location>
        <begin position="349"/>
        <end position="368"/>
    </location>
</feature>